<dbReference type="PANTHER" id="PTHR10476">
    <property type="entry name" value="CHARGED MULTIVESICULAR BODY PROTEIN"/>
    <property type="match status" value="1"/>
</dbReference>
<evidence type="ECO:0000256" key="2">
    <source>
        <dbReference type="SAM" id="MobiDB-lite"/>
    </source>
</evidence>
<comment type="similarity">
    <text evidence="1">Belongs to the SNF7 family.</text>
</comment>
<proteinExistence type="inferred from homology"/>
<accession>A0A8S3RJU3</accession>
<sequence length="237" mass="27164">MSMKWSFKKKKTPEERLSIYKRSLNEAVRALDKEISKKHQEKRVFADIFRTAKKGQMDAVKIVVKDLVLTRRYVKKTFVMQAKLKSVSLHIGSLLSNDDMVIAMRGLGKTMQSMDTQLMLTHLKKIIVVFEQQFKMKEKEEESINEDDEDEMNVSDVIVSQVLDELGKFYFTERKDTLHKISLCQYDIYTFNDAFKSDRPKTGVPSTGGKLVAGETKTPQEKATGGRPNDAKTNLEA</sequence>
<reference evidence="3" key="1">
    <citation type="submission" date="2021-03" db="EMBL/GenBank/DDBJ databases">
        <authorList>
            <person name="Bekaert M."/>
        </authorList>
    </citation>
    <scope>NUCLEOTIDE SEQUENCE</scope>
</reference>
<feature type="region of interest" description="Disordered" evidence="2">
    <location>
        <begin position="198"/>
        <end position="237"/>
    </location>
</feature>
<dbReference type="AlphaFoldDB" id="A0A8S3RJU3"/>
<keyword evidence="4" id="KW-1185">Reference proteome</keyword>
<protein>
    <submittedName>
        <fullName evidence="3">CHMP2A</fullName>
    </submittedName>
</protein>
<evidence type="ECO:0000256" key="1">
    <source>
        <dbReference type="ARBA" id="ARBA00006190"/>
    </source>
</evidence>
<dbReference type="OrthoDB" id="10252926at2759"/>
<name>A0A8S3RJU3_MYTED</name>
<evidence type="ECO:0000313" key="4">
    <source>
        <dbReference type="Proteomes" id="UP000683360"/>
    </source>
</evidence>
<dbReference type="Pfam" id="PF03357">
    <property type="entry name" value="Snf7"/>
    <property type="match status" value="1"/>
</dbReference>
<comment type="caution">
    <text evidence="3">The sequence shown here is derived from an EMBL/GenBank/DDBJ whole genome shotgun (WGS) entry which is preliminary data.</text>
</comment>
<dbReference type="Proteomes" id="UP000683360">
    <property type="component" value="Unassembled WGS sequence"/>
</dbReference>
<dbReference type="GO" id="GO:0007034">
    <property type="term" value="P:vacuolar transport"/>
    <property type="evidence" value="ECO:0007669"/>
    <property type="project" value="InterPro"/>
</dbReference>
<evidence type="ECO:0000313" key="3">
    <source>
        <dbReference type="EMBL" id="CAG2208905.1"/>
    </source>
</evidence>
<gene>
    <name evidence="3" type="ORF">MEDL_23109</name>
</gene>
<dbReference type="InterPro" id="IPR005024">
    <property type="entry name" value="Snf7_fam"/>
</dbReference>
<dbReference type="EMBL" id="CAJPWZ010001126">
    <property type="protein sequence ID" value="CAG2208905.1"/>
    <property type="molecule type" value="Genomic_DNA"/>
</dbReference>
<organism evidence="3 4">
    <name type="scientific">Mytilus edulis</name>
    <name type="common">Blue mussel</name>
    <dbReference type="NCBI Taxonomy" id="6550"/>
    <lineage>
        <taxon>Eukaryota</taxon>
        <taxon>Metazoa</taxon>
        <taxon>Spiralia</taxon>
        <taxon>Lophotrochozoa</taxon>
        <taxon>Mollusca</taxon>
        <taxon>Bivalvia</taxon>
        <taxon>Autobranchia</taxon>
        <taxon>Pteriomorphia</taxon>
        <taxon>Mytilida</taxon>
        <taxon>Mytiloidea</taxon>
        <taxon>Mytilidae</taxon>
        <taxon>Mytilinae</taxon>
        <taxon>Mytilus</taxon>
    </lineage>
</organism>
<dbReference type="Gene3D" id="6.10.140.1230">
    <property type="match status" value="1"/>
</dbReference>